<dbReference type="AlphaFoldDB" id="A0A0P1AZU5"/>
<evidence type="ECO:0000313" key="2">
    <source>
        <dbReference type="EMBL" id="CEG47383.1"/>
    </source>
</evidence>
<sequence>MMIQEAAKSTDPIYNESFDQYGIPLSVGHSAQTDLPVWQYIHKLATPIPNPKSADRLFTHICVLCSASPPLRPTSKRVITWRNALMRQRMSTNAVAHLQRVHPDEFGAIAEYKQRKREALADKATKKEGQSHSKKAKITSIPKRKISVDRQVDVKQETESLDTALVPKTQRTTALSRKRKTTDLIKTWLISSGLPISVLQNEALQHLLKLATSLPSVLPTVLDLNAQVHEEFLTFRSLLESYLAFEYQAAMKLPFLSFHHAYRPMSGATAAHRVSSESNKMLGKAFFDVSVGFIDSRWRKVDLMLASRQVPNDWNEQLTERVIEIISTAYNIQPLSHYTRFHIGAVNNFAAEKEEDGHLIDDEDVLTHTLRHCVMNALEVSAESCLGEESTVRRVLRLLQELANSFKEPERASVIAESGGTSNFLSPAISVDTLALSSLTSIGAIAELLRVSCSRYHTYWQYYQSHDKLTDEIWTQLSLDDWHTVTEIEALLNHLVQFRLEERTPLRPGAVASSYVLLFRRLLSVTVNASSFKCFCLEDENTANLSPTTRSMRRKAKRVDTFTVAGRQCIERLKQLITQQFTTSDPSEVDDEIKAMLLDPRISAKAITLVNDTQVFHRAEEALRQEHQVVFQLLARPYGTSGCNEDDDEEDDEISSLLMVDGPKNQPAPTSPTNTERRSKDAVVEEEARAWQEWQQVYVAWDTIADKGADLFDKGQYNLLKLYHHVNILKWFRDVGQQTHPAAALLARIYLGKQLFSSPSSKLLMSRFMRQEEANWVDEVAQRAEKRCVLYHNWHHIQQLHAEVEPRPPTEEHVYTGIV</sequence>
<keyword evidence="3" id="KW-1185">Reference proteome</keyword>
<evidence type="ECO:0000256" key="1">
    <source>
        <dbReference type="SAM" id="MobiDB-lite"/>
    </source>
</evidence>
<feature type="region of interest" description="Disordered" evidence="1">
    <location>
        <begin position="659"/>
        <end position="682"/>
    </location>
</feature>
<dbReference type="OMA" id="THICILC"/>
<name>A0A0P1AZU5_PLAHL</name>
<evidence type="ECO:0000313" key="3">
    <source>
        <dbReference type="Proteomes" id="UP000054928"/>
    </source>
</evidence>
<accession>A0A0P1AZU5</accession>
<dbReference type="OrthoDB" id="164762at2759"/>
<dbReference type="Proteomes" id="UP000054928">
    <property type="component" value="Unassembled WGS sequence"/>
</dbReference>
<dbReference type="RefSeq" id="XP_024583752.1">
    <property type="nucleotide sequence ID" value="XM_024718344.1"/>
</dbReference>
<organism evidence="2 3">
    <name type="scientific">Plasmopara halstedii</name>
    <name type="common">Downy mildew of sunflower</name>
    <dbReference type="NCBI Taxonomy" id="4781"/>
    <lineage>
        <taxon>Eukaryota</taxon>
        <taxon>Sar</taxon>
        <taxon>Stramenopiles</taxon>
        <taxon>Oomycota</taxon>
        <taxon>Peronosporomycetes</taxon>
        <taxon>Peronosporales</taxon>
        <taxon>Peronosporaceae</taxon>
        <taxon>Plasmopara</taxon>
    </lineage>
</organism>
<reference evidence="3" key="1">
    <citation type="submission" date="2014-09" db="EMBL/GenBank/DDBJ databases">
        <authorList>
            <person name="Sharma Rahul"/>
            <person name="Thines Marco"/>
        </authorList>
    </citation>
    <scope>NUCLEOTIDE SEQUENCE [LARGE SCALE GENOMIC DNA]</scope>
</reference>
<protein>
    <submittedName>
        <fullName evidence="2">Uncharacterized protein</fullName>
    </submittedName>
</protein>
<proteinExistence type="predicted"/>
<dbReference type="GeneID" id="36399317"/>
<dbReference type="EMBL" id="CCYD01002532">
    <property type="protein sequence ID" value="CEG47383.1"/>
    <property type="molecule type" value="Genomic_DNA"/>
</dbReference>
<dbReference type="STRING" id="4781.A0A0P1AZU5"/>